<keyword evidence="1" id="KW-0812">Transmembrane</keyword>
<organism evidence="2">
    <name type="scientific">Schizaphis graminum</name>
    <name type="common">Green bug aphid</name>
    <dbReference type="NCBI Taxonomy" id="13262"/>
    <lineage>
        <taxon>Eukaryota</taxon>
        <taxon>Metazoa</taxon>
        <taxon>Ecdysozoa</taxon>
        <taxon>Arthropoda</taxon>
        <taxon>Hexapoda</taxon>
        <taxon>Insecta</taxon>
        <taxon>Pterygota</taxon>
        <taxon>Neoptera</taxon>
        <taxon>Paraneoptera</taxon>
        <taxon>Hemiptera</taxon>
        <taxon>Sternorrhyncha</taxon>
        <taxon>Aphidomorpha</taxon>
        <taxon>Aphidoidea</taxon>
        <taxon>Aphididae</taxon>
        <taxon>Aphidini</taxon>
        <taxon>Schizaphis</taxon>
    </lineage>
</organism>
<keyword evidence="1" id="KW-1133">Transmembrane helix</keyword>
<proteinExistence type="predicted"/>
<accession>A0A2S2PCI4</accession>
<evidence type="ECO:0000313" key="2">
    <source>
        <dbReference type="EMBL" id="MBY27160.1"/>
    </source>
</evidence>
<protein>
    <submittedName>
        <fullName evidence="2">Uncharacterized protein</fullName>
    </submittedName>
</protein>
<reference evidence="2" key="1">
    <citation type="submission" date="2018-04" db="EMBL/GenBank/DDBJ databases">
        <title>Transcriptome of Schizaphis graminum biotype I.</title>
        <authorList>
            <person name="Scully E.D."/>
            <person name="Geib S.M."/>
            <person name="Palmer N.A."/>
            <person name="Koch K."/>
            <person name="Bradshaw J."/>
            <person name="Heng-Moss T."/>
            <person name="Sarath G."/>
        </authorList>
    </citation>
    <scope>NUCLEOTIDE SEQUENCE</scope>
</reference>
<keyword evidence="1" id="KW-0472">Membrane</keyword>
<gene>
    <name evidence="2" type="ORF">g.118475</name>
</gene>
<dbReference type="AlphaFoldDB" id="A0A2S2PCI4"/>
<feature type="transmembrane region" description="Helical" evidence="1">
    <location>
        <begin position="12"/>
        <end position="30"/>
    </location>
</feature>
<dbReference type="EMBL" id="GGMR01014541">
    <property type="protein sequence ID" value="MBY27160.1"/>
    <property type="molecule type" value="Transcribed_RNA"/>
</dbReference>
<sequence>MRHKSLCVPINIYFFCFCGRYFYTMMLLTTNHGRWTATEPTIDDRRSRTLTAIECPGDGRAHTSSKRITRQLSAGPAVSGRFGVGGEMSLYIYLSIILYTYIDGSAAIFNDRDDMFNSAYKDPQ</sequence>
<feature type="transmembrane region" description="Helical" evidence="1">
    <location>
        <begin position="90"/>
        <end position="109"/>
    </location>
</feature>
<evidence type="ECO:0000256" key="1">
    <source>
        <dbReference type="SAM" id="Phobius"/>
    </source>
</evidence>
<name>A0A2S2PCI4_SCHGA</name>